<dbReference type="GO" id="GO:0043805">
    <property type="term" value="F:indolepyruvate ferredoxin oxidoreductase activity"/>
    <property type="evidence" value="ECO:0007669"/>
    <property type="project" value="UniProtKB-UniRule"/>
</dbReference>
<dbReference type="InterPro" id="IPR011766">
    <property type="entry name" value="TPP_enzyme_TPP-bd"/>
</dbReference>
<dbReference type="RefSeq" id="WP_169923714.1">
    <property type="nucleotide sequence ID" value="NZ_PDJC01000001.1"/>
</dbReference>
<organism evidence="6 7">
    <name type="scientific">Propionicimonas paludicola</name>
    <dbReference type="NCBI Taxonomy" id="185243"/>
    <lineage>
        <taxon>Bacteria</taxon>
        <taxon>Bacillati</taxon>
        <taxon>Actinomycetota</taxon>
        <taxon>Actinomycetes</taxon>
        <taxon>Propionibacteriales</taxon>
        <taxon>Nocardioidaceae</taxon>
        <taxon>Propionicimonas</taxon>
    </lineage>
</organism>
<dbReference type="EMBL" id="PDJC01000001">
    <property type="protein sequence ID" value="PFG16197.1"/>
    <property type="molecule type" value="Genomic_DNA"/>
</dbReference>
<evidence type="ECO:0000259" key="4">
    <source>
        <dbReference type="Pfam" id="PF01855"/>
    </source>
</evidence>
<evidence type="ECO:0000313" key="7">
    <source>
        <dbReference type="Proteomes" id="UP000226079"/>
    </source>
</evidence>
<evidence type="ECO:0000256" key="1">
    <source>
        <dbReference type="ARBA" id="ARBA00022723"/>
    </source>
</evidence>
<evidence type="ECO:0000256" key="2">
    <source>
        <dbReference type="ARBA" id="ARBA00023002"/>
    </source>
</evidence>
<comment type="cofactor">
    <cofactor evidence="3">
        <name>[4Fe-4S] cluster</name>
        <dbReference type="ChEBI" id="CHEBI:49883"/>
    </cofactor>
    <text evidence="3">Binds 2 [4Fe-4S] clusters. In this family the first cluster has a non-standard and varying [4Fe-4S] binding motif CX(2)CX(2)CX(4-5)CP.</text>
</comment>
<dbReference type="GO" id="GO:0030976">
    <property type="term" value="F:thiamine pyrophosphate binding"/>
    <property type="evidence" value="ECO:0007669"/>
    <property type="project" value="InterPro"/>
</dbReference>
<keyword evidence="3" id="KW-0411">Iron-sulfur</keyword>
<dbReference type="CDD" id="cd02008">
    <property type="entry name" value="TPP_IOR_alpha"/>
    <property type="match status" value="1"/>
</dbReference>
<dbReference type="InterPro" id="IPR002880">
    <property type="entry name" value="Pyrv_Fd/Flavodoxin_OxRdtase_N"/>
</dbReference>
<accession>A0A2A9CP11</accession>
<reference evidence="6 7" key="1">
    <citation type="submission" date="2017-10" db="EMBL/GenBank/DDBJ databases">
        <title>Sequencing the genomes of 1000 actinobacteria strains.</title>
        <authorList>
            <person name="Klenk H.-P."/>
        </authorList>
    </citation>
    <scope>NUCLEOTIDE SEQUENCE [LARGE SCALE GENOMIC DNA]</scope>
    <source>
        <strain evidence="6 7">DSM 15597</strain>
    </source>
</reference>
<dbReference type="GO" id="GO:0051539">
    <property type="term" value="F:4 iron, 4 sulfur cluster binding"/>
    <property type="evidence" value="ECO:0007669"/>
    <property type="project" value="UniProtKB-UniRule"/>
</dbReference>
<keyword evidence="3" id="KW-0813">Transport</keyword>
<comment type="function">
    <text evidence="3">Catalyzes the ferredoxin-dependent oxidative decarboxylation of arylpyruvates.</text>
</comment>
<dbReference type="Pfam" id="PF01855">
    <property type="entry name" value="POR_N"/>
    <property type="match status" value="1"/>
</dbReference>
<feature type="domain" description="Thiamine pyrophosphate enzyme TPP-binding" evidence="5">
    <location>
        <begin position="375"/>
        <end position="521"/>
    </location>
</feature>
<keyword evidence="7" id="KW-1185">Reference proteome</keyword>
<comment type="catalytic activity">
    <reaction evidence="3">
        <text>indole-3-pyruvate + 2 oxidized [2Fe-2S]-[ferredoxin] + CoA = (indol-3-yl)acetyl-CoA + 2 reduced [2Fe-2S]-[ferredoxin] + CO2 + H(+)</text>
        <dbReference type="Rhea" id="RHEA:12645"/>
        <dbReference type="Rhea" id="RHEA-COMP:10000"/>
        <dbReference type="Rhea" id="RHEA-COMP:10001"/>
        <dbReference type="ChEBI" id="CHEBI:15378"/>
        <dbReference type="ChEBI" id="CHEBI:16526"/>
        <dbReference type="ChEBI" id="CHEBI:17640"/>
        <dbReference type="ChEBI" id="CHEBI:33737"/>
        <dbReference type="ChEBI" id="CHEBI:33738"/>
        <dbReference type="ChEBI" id="CHEBI:57271"/>
        <dbReference type="ChEBI" id="CHEBI:57287"/>
        <dbReference type="EC" id="1.2.7.8"/>
    </reaction>
</comment>
<dbReference type="CDD" id="cd07034">
    <property type="entry name" value="TPP_PYR_PFOR_IOR-alpha_like"/>
    <property type="match status" value="1"/>
</dbReference>
<name>A0A2A9CP11_9ACTN</name>
<proteinExistence type="predicted"/>
<dbReference type="GO" id="GO:0000287">
    <property type="term" value="F:magnesium ion binding"/>
    <property type="evidence" value="ECO:0007669"/>
    <property type="project" value="UniProtKB-ARBA"/>
</dbReference>
<dbReference type="FunFam" id="3.40.50.970:FF:000039">
    <property type="entry name" value="Indolepyruvate oxidoreductase subunit IorA"/>
    <property type="match status" value="1"/>
</dbReference>
<dbReference type="PANTHER" id="PTHR43710">
    <property type="entry name" value="2-HYDROXYACYL-COA LYASE"/>
    <property type="match status" value="1"/>
</dbReference>
<keyword evidence="3" id="KW-0249">Electron transport</keyword>
<dbReference type="PANTHER" id="PTHR43710:SF5">
    <property type="entry name" value="INDOLEPYRUVATE FERREDOXIN OXIDOREDUCTASE ALPHA SUBUNIT"/>
    <property type="match status" value="1"/>
</dbReference>
<dbReference type="SUPFAM" id="SSF52518">
    <property type="entry name" value="Thiamin diphosphate-binding fold (THDP-binding)"/>
    <property type="match status" value="2"/>
</dbReference>
<feature type="domain" description="Pyruvate flavodoxin/ferredoxin oxidoreductase pyrimidine binding" evidence="4">
    <location>
        <begin position="15"/>
        <end position="183"/>
    </location>
</feature>
<dbReference type="InterPro" id="IPR029061">
    <property type="entry name" value="THDP-binding"/>
</dbReference>
<keyword evidence="3" id="KW-0004">4Fe-4S</keyword>
<evidence type="ECO:0000256" key="3">
    <source>
        <dbReference type="PIRNR" id="PIRNR006439"/>
    </source>
</evidence>
<evidence type="ECO:0000313" key="6">
    <source>
        <dbReference type="EMBL" id="PFG16197.1"/>
    </source>
</evidence>
<dbReference type="PIRSF" id="PIRSF006439">
    <property type="entry name" value="Indolepyruvate_ferr_oxidored"/>
    <property type="match status" value="1"/>
</dbReference>
<keyword evidence="2 3" id="KW-0560">Oxidoreductase</keyword>
<keyword evidence="6" id="KW-0670">Pyruvate</keyword>
<dbReference type="Gene3D" id="3.40.50.970">
    <property type="match status" value="2"/>
</dbReference>
<evidence type="ECO:0000259" key="5">
    <source>
        <dbReference type="Pfam" id="PF02775"/>
    </source>
</evidence>
<dbReference type="Pfam" id="PF02775">
    <property type="entry name" value="TPP_enzyme_C"/>
    <property type="match status" value="1"/>
</dbReference>
<dbReference type="EC" id="1.2.7.8" evidence="3"/>
<protein>
    <recommendedName>
        <fullName evidence="3">Indolepyruvate oxidoreductase subunit IorA</fullName>
        <shortName evidence="3">IOR</shortName>
        <ecNumber evidence="3">1.2.7.8</ecNumber>
    </recommendedName>
    <alternativeName>
        <fullName evidence="3">Indolepyruvate ferredoxin oxidoreductase subunit alpha</fullName>
    </alternativeName>
</protein>
<keyword evidence="3" id="KW-0408">Iron</keyword>
<sequence>MHTRLLSGNEAVALGAWEAGVAVGCGYPGTPSTEILEALAGKPGVYTEWSVNEKVALEVGVGAALAGGRTLVTMKHVGVNVAADPLFTASYTGVRAGLVIVTADDPELHSSQNEQDNRNYAIAAKVPMLEPSDSQEAREFTRLAFELSETFDTPVFLRMTTRLSHSKSLIEPFAGDAPQRTEAPLAPGFEPDPRKYVMIPGHARARRVAVEDRMQRLIEAAEDHPANRIEWPDGLPADAIAEFGVITSGIPYSYVKEVAPQAPVLKLGLVHPLPRRLLAEFAARVRWLYVVEELDPVIETQLKAWGIDCVGREAFSGIGEFSPTIVARGLGRPLPAPTLSPQLEVTVRRPGLCPGCPHDHVFTELRRLGFIVSGDIGCYSLGVLPPYNAMDTLLDMGASLTMAQGMDLVVPPEQKGRIAAVIGDSTFAHSGITGLLNAVWNGRDGLYVVLDNGTTAMTGMQPNPLSGERMGRSDAPSLDYALLAKAMHIPDDRLAMVDAYDTATISAALEHLAGQSGVRLLVVLGLCLIEGQKLKRIEKLDLKKTVRRELVRTHPLGGQHE</sequence>
<dbReference type="Proteomes" id="UP000226079">
    <property type="component" value="Unassembled WGS sequence"/>
</dbReference>
<gene>
    <name evidence="6" type="ORF">ATK74_0729</name>
</gene>
<comment type="caution">
    <text evidence="6">The sequence shown here is derived from an EMBL/GenBank/DDBJ whole genome shotgun (WGS) entry which is preliminary data.</text>
</comment>
<dbReference type="AlphaFoldDB" id="A0A2A9CP11"/>
<dbReference type="InterPro" id="IPR017721">
    <property type="entry name" value="IorA"/>
</dbReference>
<dbReference type="InterPro" id="IPR045025">
    <property type="entry name" value="HACL1-like"/>
</dbReference>
<keyword evidence="1 3" id="KW-0479">Metal-binding</keyword>